<dbReference type="PANTHER" id="PTHR43591:SF24">
    <property type="entry name" value="2-METHOXY-6-POLYPRENYL-1,4-BENZOQUINOL METHYLASE, MITOCHONDRIAL"/>
    <property type="match status" value="1"/>
</dbReference>
<dbReference type="InterPro" id="IPR029063">
    <property type="entry name" value="SAM-dependent_MTases_sf"/>
</dbReference>
<protein>
    <recommendedName>
        <fullName evidence="1">Methyltransferase domain-containing protein</fullName>
    </recommendedName>
</protein>
<organism evidence="2 3">
    <name type="scientific">Paramarasmius palmivorus</name>
    <dbReference type="NCBI Taxonomy" id="297713"/>
    <lineage>
        <taxon>Eukaryota</taxon>
        <taxon>Fungi</taxon>
        <taxon>Dikarya</taxon>
        <taxon>Basidiomycota</taxon>
        <taxon>Agaricomycotina</taxon>
        <taxon>Agaricomycetes</taxon>
        <taxon>Agaricomycetidae</taxon>
        <taxon>Agaricales</taxon>
        <taxon>Marasmiineae</taxon>
        <taxon>Marasmiaceae</taxon>
        <taxon>Paramarasmius</taxon>
    </lineage>
</organism>
<feature type="domain" description="Methyltransferase" evidence="1">
    <location>
        <begin position="141"/>
        <end position="234"/>
    </location>
</feature>
<dbReference type="InterPro" id="IPR041698">
    <property type="entry name" value="Methyltransf_25"/>
</dbReference>
<proteinExistence type="predicted"/>
<dbReference type="PANTHER" id="PTHR43591">
    <property type="entry name" value="METHYLTRANSFERASE"/>
    <property type="match status" value="1"/>
</dbReference>
<reference evidence="2 3" key="1">
    <citation type="submission" date="2024-01" db="EMBL/GenBank/DDBJ databases">
        <title>A draft genome for a cacao thread blight-causing isolate of Paramarasmius palmivorus.</title>
        <authorList>
            <person name="Baruah I.K."/>
            <person name="Bukari Y."/>
            <person name="Amoako-Attah I."/>
            <person name="Meinhardt L.W."/>
            <person name="Bailey B.A."/>
            <person name="Cohen S.P."/>
        </authorList>
    </citation>
    <scope>NUCLEOTIDE SEQUENCE [LARGE SCALE GENOMIC DNA]</scope>
    <source>
        <strain evidence="2 3">GH-12</strain>
    </source>
</reference>
<dbReference type="GO" id="GO:0008168">
    <property type="term" value="F:methyltransferase activity"/>
    <property type="evidence" value="ECO:0007669"/>
    <property type="project" value="TreeGrafter"/>
</dbReference>
<evidence type="ECO:0000259" key="1">
    <source>
        <dbReference type="Pfam" id="PF13649"/>
    </source>
</evidence>
<dbReference type="Proteomes" id="UP001383192">
    <property type="component" value="Unassembled WGS sequence"/>
</dbReference>
<dbReference type="AlphaFoldDB" id="A0AAW0DVC5"/>
<dbReference type="Gene3D" id="3.40.50.150">
    <property type="entry name" value="Vaccinia Virus protein VP39"/>
    <property type="match status" value="1"/>
</dbReference>
<dbReference type="SUPFAM" id="SSF53335">
    <property type="entry name" value="S-adenosyl-L-methionine-dependent methyltransferases"/>
    <property type="match status" value="1"/>
</dbReference>
<evidence type="ECO:0000313" key="3">
    <source>
        <dbReference type="Proteomes" id="UP001383192"/>
    </source>
</evidence>
<name>A0AAW0DVC5_9AGAR</name>
<dbReference type="EMBL" id="JAYKXP010000007">
    <property type="protein sequence ID" value="KAK7056251.1"/>
    <property type="molecule type" value="Genomic_DNA"/>
</dbReference>
<dbReference type="CDD" id="cd02440">
    <property type="entry name" value="AdoMet_MTases"/>
    <property type="match status" value="1"/>
</dbReference>
<dbReference type="Pfam" id="PF13649">
    <property type="entry name" value="Methyltransf_25"/>
    <property type="match status" value="1"/>
</dbReference>
<accession>A0AAW0DVC5</accession>
<keyword evidence="3" id="KW-1185">Reference proteome</keyword>
<sequence>MQVYKLWVQIREKGGYLDNVPSQVLQMLEDAGFCDVSAHIKAPPRLGRRLGNQEGEEALEIEKRFLNGAKDAVMAHGGLGVVKDEKEFDALVERFVKEEEDGEGDSGWERLNRQFQFYYKKFYNHNLIINPGITISPASAVLDAATGTGAWILSLAKELPASVSLHAVDLAPALWLPSEAPPNVQYTVSSVTSLPKEWDSKFDFVHQSLLSGSLKATEWPLYIAELYRVTKPSGYIQLFEVTGIPAYSEPPEGTAARQVYKLWVRVKEKGGYLDSAPSQVPQMLEDAGFCDVSVHIKAPPRLGRRLGNQEGEEALEIDKEFLNGAKDAVMSHGGLGVVKDEKEFDALVERFVKEEEDGEGNSGWEMCFICARKPL</sequence>
<comment type="caution">
    <text evidence="2">The sequence shown here is derived from an EMBL/GenBank/DDBJ whole genome shotgun (WGS) entry which is preliminary data.</text>
</comment>
<evidence type="ECO:0000313" key="2">
    <source>
        <dbReference type="EMBL" id="KAK7056251.1"/>
    </source>
</evidence>
<gene>
    <name evidence="2" type="ORF">VNI00_002803</name>
</gene>